<keyword evidence="2" id="KW-1185">Reference proteome</keyword>
<comment type="caution">
    <text evidence="1">The sequence shown here is derived from an EMBL/GenBank/DDBJ whole genome shotgun (WGS) entry which is preliminary data.</text>
</comment>
<proteinExistence type="predicted"/>
<sequence length="78" mass="8785">MTYRAVVSLDGSFEIGQRYFDWDVGYQYNRNELTATATGNLHKKRVRDAVGPSFLDPATGKVMCGRPGAERSERADRQ</sequence>
<evidence type="ECO:0000313" key="2">
    <source>
        <dbReference type="Proteomes" id="UP000740926"/>
    </source>
</evidence>
<dbReference type="AlphaFoldDB" id="A0A9P6XN97"/>
<reference evidence="1 2" key="1">
    <citation type="journal article" date="2020" name="Microb. Genom.">
        <title>Genetic diversity of clinical and environmental Mucorales isolates obtained from an investigation of mucormycosis cases among solid organ transplant recipients.</title>
        <authorList>
            <person name="Nguyen M.H."/>
            <person name="Kaul D."/>
            <person name="Muto C."/>
            <person name="Cheng S.J."/>
            <person name="Richter R.A."/>
            <person name="Bruno V.M."/>
            <person name="Liu G."/>
            <person name="Beyhan S."/>
            <person name="Sundermann A.J."/>
            <person name="Mounaud S."/>
            <person name="Pasculle A.W."/>
            <person name="Nierman W.C."/>
            <person name="Driscoll E."/>
            <person name="Cumbie R."/>
            <person name="Clancy C.J."/>
            <person name="Dupont C.L."/>
        </authorList>
    </citation>
    <scope>NUCLEOTIDE SEQUENCE [LARGE SCALE GENOMIC DNA]</scope>
    <source>
        <strain evidence="1 2">GL24</strain>
    </source>
</reference>
<dbReference type="EMBL" id="JAANIU010016844">
    <property type="protein sequence ID" value="KAG1527883.1"/>
    <property type="molecule type" value="Genomic_DNA"/>
</dbReference>
<protein>
    <submittedName>
        <fullName evidence="1">Uncharacterized protein</fullName>
    </submittedName>
</protein>
<name>A0A9P6XN97_9FUNG</name>
<evidence type="ECO:0000313" key="1">
    <source>
        <dbReference type="EMBL" id="KAG1527883.1"/>
    </source>
</evidence>
<gene>
    <name evidence="1" type="ORF">G6F50_018279</name>
</gene>
<accession>A0A9P6XN97</accession>
<organism evidence="1 2">
    <name type="scientific">Rhizopus delemar</name>
    <dbReference type="NCBI Taxonomy" id="936053"/>
    <lineage>
        <taxon>Eukaryota</taxon>
        <taxon>Fungi</taxon>
        <taxon>Fungi incertae sedis</taxon>
        <taxon>Mucoromycota</taxon>
        <taxon>Mucoromycotina</taxon>
        <taxon>Mucoromycetes</taxon>
        <taxon>Mucorales</taxon>
        <taxon>Mucorineae</taxon>
        <taxon>Rhizopodaceae</taxon>
        <taxon>Rhizopus</taxon>
    </lineage>
</organism>
<dbReference type="Proteomes" id="UP000740926">
    <property type="component" value="Unassembled WGS sequence"/>
</dbReference>